<comment type="caution">
    <text evidence="2">The sequence shown here is derived from an EMBL/GenBank/DDBJ whole genome shotgun (WGS) entry which is preliminary data.</text>
</comment>
<feature type="region of interest" description="Disordered" evidence="1">
    <location>
        <begin position="1"/>
        <end position="34"/>
    </location>
</feature>
<sequence length="34" mass="3950">MDKRKNEKHKQPPDSKKQSERKAKTQEKISRGGA</sequence>
<evidence type="ECO:0000313" key="2">
    <source>
        <dbReference type="EMBL" id="MBM7643999.1"/>
    </source>
</evidence>
<evidence type="ECO:0000256" key="1">
    <source>
        <dbReference type="SAM" id="MobiDB-lite"/>
    </source>
</evidence>
<protein>
    <recommendedName>
        <fullName evidence="4">Small acid-soluble spore protein P (Minor)</fullName>
    </recommendedName>
</protein>
<reference evidence="2 3" key="1">
    <citation type="submission" date="2021-01" db="EMBL/GenBank/DDBJ databases">
        <title>Genomic Encyclopedia of Type Strains, Phase IV (KMG-IV): sequencing the most valuable type-strain genomes for metagenomic binning, comparative biology and taxonomic classification.</title>
        <authorList>
            <person name="Goeker M."/>
        </authorList>
    </citation>
    <scope>NUCLEOTIDE SEQUENCE [LARGE SCALE GENOMIC DNA]</scope>
    <source>
        <strain evidence="2 3">DSM 28236</strain>
    </source>
</reference>
<dbReference type="EMBL" id="JAFBER010000001">
    <property type="protein sequence ID" value="MBM7643999.1"/>
    <property type="molecule type" value="Genomic_DNA"/>
</dbReference>
<keyword evidence="3" id="KW-1185">Reference proteome</keyword>
<accession>A0ABS2PX02</accession>
<name>A0ABS2PX02_9BACL</name>
<organism evidence="2 3">
    <name type="scientific">Scopulibacillus daqui</name>
    <dbReference type="NCBI Taxonomy" id="1469162"/>
    <lineage>
        <taxon>Bacteria</taxon>
        <taxon>Bacillati</taxon>
        <taxon>Bacillota</taxon>
        <taxon>Bacilli</taxon>
        <taxon>Bacillales</taxon>
        <taxon>Sporolactobacillaceae</taxon>
        <taxon>Scopulibacillus</taxon>
    </lineage>
</organism>
<proteinExistence type="predicted"/>
<dbReference type="Proteomes" id="UP000808914">
    <property type="component" value="Unassembled WGS sequence"/>
</dbReference>
<gene>
    <name evidence="2" type="ORF">JOD45_000190</name>
</gene>
<evidence type="ECO:0008006" key="4">
    <source>
        <dbReference type="Google" id="ProtNLM"/>
    </source>
</evidence>
<evidence type="ECO:0000313" key="3">
    <source>
        <dbReference type="Proteomes" id="UP000808914"/>
    </source>
</evidence>